<comment type="caution">
    <text evidence="2">The sequence shown here is derived from an EMBL/GenBank/DDBJ whole genome shotgun (WGS) entry which is preliminary data.</text>
</comment>
<dbReference type="RefSeq" id="WP_290363630.1">
    <property type="nucleotide sequence ID" value="NZ_JAUFQU010000001.1"/>
</dbReference>
<evidence type="ECO:0000313" key="2">
    <source>
        <dbReference type="EMBL" id="MDN3707664.1"/>
    </source>
</evidence>
<organism evidence="2 3">
    <name type="scientific">Paenimyroides ceti</name>
    <dbReference type="NCBI Taxonomy" id="395087"/>
    <lineage>
        <taxon>Bacteria</taxon>
        <taxon>Pseudomonadati</taxon>
        <taxon>Bacteroidota</taxon>
        <taxon>Flavobacteriia</taxon>
        <taxon>Flavobacteriales</taxon>
        <taxon>Flavobacteriaceae</taxon>
        <taxon>Paenimyroides</taxon>
    </lineage>
</organism>
<reference evidence="3" key="1">
    <citation type="journal article" date="2019" name="Int. J. Syst. Evol. Microbiol.">
        <title>The Global Catalogue of Microorganisms (GCM) 10K type strain sequencing project: providing services to taxonomists for standard genome sequencing and annotation.</title>
        <authorList>
            <consortium name="The Broad Institute Genomics Platform"/>
            <consortium name="The Broad Institute Genome Sequencing Center for Infectious Disease"/>
            <person name="Wu L."/>
            <person name="Ma J."/>
        </authorList>
    </citation>
    <scope>NUCLEOTIDE SEQUENCE [LARGE SCALE GENOMIC DNA]</scope>
    <source>
        <strain evidence="3">CECT 7184</strain>
    </source>
</reference>
<feature type="transmembrane region" description="Helical" evidence="1">
    <location>
        <begin position="76"/>
        <end position="95"/>
    </location>
</feature>
<sequence>MTAVVILAIIFVVLGTILTTKNADSLLSGYNTMSDEKRRNIEIEQLIPFLNRSFKTIGLIILITGTFAYFIKNEKLYISALALFPIIGAIIILLYSKKYNKNIPTRFEKVMSIMVLIILMTIAFFIVFQVFIQEDYGNLHF</sequence>
<name>A0ABT8CXB2_9FLAO</name>
<protein>
    <submittedName>
        <fullName evidence="2">DUF3784 domain-containing protein</fullName>
    </submittedName>
</protein>
<evidence type="ECO:0000313" key="3">
    <source>
        <dbReference type="Proteomes" id="UP001242368"/>
    </source>
</evidence>
<keyword evidence="1" id="KW-0472">Membrane</keyword>
<accession>A0ABT8CXB2</accession>
<gene>
    <name evidence="2" type="ORF">QW060_11075</name>
</gene>
<evidence type="ECO:0000256" key="1">
    <source>
        <dbReference type="SAM" id="Phobius"/>
    </source>
</evidence>
<dbReference type="Proteomes" id="UP001242368">
    <property type="component" value="Unassembled WGS sequence"/>
</dbReference>
<feature type="transmembrane region" description="Helical" evidence="1">
    <location>
        <begin position="54"/>
        <end position="71"/>
    </location>
</feature>
<keyword evidence="1" id="KW-0812">Transmembrane</keyword>
<keyword evidence="3" id="KW-1185">Reference proteome</keyword>
<feature type="transmembrane region" description="Helical" evidence="1">
    <location>
        <begin position="110"/>
        <end position="132"/>
    </location>
</feature>
<dbReference type="EMBL" id="JAUFQU010000001">
    <property type="protein sequence ID" value="MDN3707664.1"/>
    <property type="molecule type" value="Genomic_DNA"/>
</dbReference>
<dbReference type="Pfam" id="PF12650">
    <property type="entry name" value="DUF3784"/>
    <property type="match status" value="1"/>
</dbReference>
<keyword evidence="1" id="KW-1133">Transmembrane helix</keyword>
<dbReference type="InterPro" id="IPR017259">
    <property type="entry name" value="UCP037672"/>
</dbReference>
<proteinExistence type="predicted"/>